<protein>
    <recommendedName>
        <fullName evidence="5">Bacterial Ig-like domain-containing protein</fullName>
    </recommendedName>
</protein>
<feature type="region of interest" description="Disordered" evidence="1">
    <location>
        <begin position="194"/>
        <end position="216"/>
    </location>
</feature>
<evidence type="ECO:0000313" key="4">
    <source>
        <dbReference type="Proteomes" id="UP000244978"/>
    </source>
</evidence>
<feature type="transmembrane region" description="Helical" evidence="2">
    <location>
        <begin position="640"/>
        <end position="658"/>
    </location>
</feature>
<feature type="transmembrane region" description="Helical" evidence="2">
    <location>
        <begin position="670"/>
        <end position="688"/>
    </location>
</feature>
<feature type="transmembrane region" description="Helical" evidence="2">
    <location>
        <begin position="607"/>
        <end position="628"/>
    </location>
</feature>
<feature type="region of interest" description="Disordered" evidence="1">
    <location>
        <begin position="322"/>
        <end position="365"/>
    </location>
</feature>
<keyword evidence="4" id="KW-1185">Reference proteome</keyword>
<feature type="region of interest" description="Disordered" evidence="1">
    <location>
        <begin position="226"/>
        <end position="245"/>
    </location>
</feature>
<sequence>MPRRPARGGRGRSALAAVVLLAPIAGIFAPLAAVAQEPTPSANAVAPALAAAAPLIAEPADGAFIDRNRVVVSGQGTEAGNTVTVSLAGSTACTTVVAVDLAWECLVPSLPNTAAAVIAAVEALADGTTNDATITLAVLGPPLLDEVSPTPGYVTGSGHPDSTVTVSVAGTTCAVRVAASGYWSCTPLSAAGAKPATGSHPVSAQQSHPAIGAGSSSALTSRTIAFDTQRPEPPVILQPSDNSRVTRLPANFRGTGENGATVDVYLGGVPVCAAVVSGGEWGCAGGSGTTSGSQTARAVQRDQANNYSDPSAIVRFSVGPAAPAQTLTPTPSPTTEPSPSAQPSAPPASYPPASESPWPLPEAGSPLAEALANWGTPTDFSSGIPGLHESIERGNWWRAPLLALVAILLVALPLRLLASTLRGRIRWPLGQITGRNTVRESPAAFPANAADAAAPGWWTPWLAMSLPFAVTVAFMVVAGGVSGEVRYVRLAVAIAGALALINVVGVAVATRIGSAWQRVDTQFRFRGLLFAAAIVSGLVSRLIGLSPPLVTGTLIGMRPDPTAAVHKRAIVGLIQGGTVLALGLAGWLSYLAIGPVVGFWLSLFSEFFAALCLVGLGSAVMLLAPVGGLPGRVVYEWHRWAWFGIAFVVATIAFGVLLGGASARFPLGTLLMMAGGVAALCIGGWAYFSFVARPASEPNRVRPLR</sequence>
<evidence type="ECO:0000256" key="1">
    <source>
        <dbReference type="SAM" id="MobiDB-lite"/>
    </source>
</evidence>
<feature type="transmembrane region" description="Helical" evidence="2">
    <location>
        <begin position="487"/>
        <end position="508"/>
    </location>
</feature>
<dbReference type="Gene3D" id="2.60.40.10">
    <property type="entry name" value="Immunoglobulins"/>
    <property type="match status" value="2"/>
</dbReference>
<name>A0A2U1T061_9MICO</name>
<gene>
    <name evidence="3" type="ORF">DF220_04890</name>
</gene>
<accession>A0A2U1T061</accession>
<keyword evidence="2" id="KW-0812">Transmembrane</keyword>
<feature type="transmembrane region" description="Helical" evidence="2">
    <location>
        <begin position="570"/>
        <end position="600"/>
    </location>
</feature>
<comment type="caution">
    <text evidence="3">The sequence shown here is derived from an EMBL/GenBank/DDBJ whole genome shotgun (WGS) entry which is preliminary data.</text>
</comment>
<feature type="transmembrane region" description="Helical" evidence="2">
    <location>
        <begin position="461"/>
        <end position="481"/>
    </location>
</feature>
<feature type="transmembrane region" description="Helical" evidence="2">
    <location>
        <begin position="396"/>
        <end position="418"/>
    </location>
</feature>
<dbReference type="EMBL" id="QEEX01000001">
    <property type="protein sequence ID" value="PWB97238.1"/>
    <property type="molecule type" value="Genomic_DNA"/>
</dbReference>
<dbReference type="GO" id="GO:0005975">
    <property type="term" value="P:carbohydrate metabolic process"/>
    <property type="evidence" value="ECO:0007669"/>
    <property type="project" value="UniProtKB-ARBA"/>
</dbReference>
<feature type="compositionally biased region" description="Polar residues" evidence="1">
    <location>
        <begin position="200"/>
        <end position="216"/>
    </location>
</feature>
<dbReference type="InterPro" id="IPR013783">
    <property type="entry name" value="Ig-like_fold"/>
</dbReference>
<proteinExistence type="predicted"/>
<evidence type="ECO:0000313" key="3">
    <source>
        <dbReference type="EMBL" id="PWB97238.1"/>
    </source>
</evidence>
<dbReference type="RefSeq" id="WP_108997237.1">
    <property type="nucleotide sequence ID" value="NZ_QEEX01000001.1"/>
</dbReference>
<feature type="transmembrane region" description="Helical" evidence="2">
    <location>
        <begin position="528"/>
        <end position="550"/>
    </location>
</feature>
<keyword evidence="2" id="KW-1133">Transmembrane helix</keyword>
<keyword evidence="2" id="KW-0472">Membrane</keyword>
<dbReference type="AlphaFoldDB" id="A0A2U1T061"/>
<organism evidence="3 4">
    <name type="scientific">Homoserinimonas hongtaonis</name>
    <dbReference type="NCBI Taxonomy" id="2079791"/>
    <lineage>
        <taxon>Bacteria</taxon>
        <taxon>Bacillati</taxon>
        <taxon>Actinomycetota</taxon>
        <taxon>Actinomycetes</taxon>
        <taxon>Micrococcales</taxon>
        <taxon>Microbacteriaceae</taxon>
        <taxon>Homoserinimonas</taxon>
    </lineage>
</organism>
<dbReference type="Proteomes" id="UP000244978">
    <property type="component" value="Unassembled WGS sequence"/>
</dbReference>
<evidence type="ECO:0008006" key="5">
    <source>
        <dbReference type="Google" id="ProtNLM"/>
    </source>
</evidence>
<reference evidence="4" key="1">
    <citation type="submission" date="2018-04" db="EMBL/GenBank/DDBJ databases">
        <authorList>
            <person name="Liu S."/>
            <person name="Wang Z."/>
            <person name="Li J."/>
        </authorList>
    </citation>
    <scope>NUCLEOTIDE SEQUENCE [LARGE SCALE GENOMIC DNA]</scope>
    <source>
        <strain evidence="4">S1194</strain>
    </source>
</reference>
<evidence type="ECO:0000256" key="2">
    <source>
        <dbReference type="SAM" id="Phobius"/>
    </source>
</evidence>